<comment type="caution">
    <text evidence="2">The sequence shown here is derived from an EMBL/GenBank/DDBJ whole genome shotgun (WGS) entry which is preliminary data.</text>
</comment>
<proteinExistence type="predicted"/>
<dbReference type="AlphaFoldDB" id="A0A8J2LSA1"/>
<sequence>MSHIECFILFAGIGPPIPAVILKKKRRKRHRRPKVNLSSVIEKVNGGSFCSGLEVSEGNSIQAQHQATSSEPNLNKNSLSEQPSTGDASNSEAHSCPDLSSSQLLLWDNYLFDTIMTETNNMINEENGNQLTTDPMQRSEYEVASRPVLAAMDSALHADGIYSKKVRQLDRLLQGGGSNTEDSLSEDGLVERFRDGFENQFLDSPASTTRSLKAEFEELSFRPTISKYGYPQADFSCLQIATFNPQYNTTTSSILKSKKIDRHVEEDYFEGGHIRLNAFTDGDDLDLSDSELPQLSRFQQLQSAIQQNTKYYTSLATPKNMCCGIM</sequence>
<evidence type="ECO:0000256" key="1">
    <source>
        <dbReference type="SAM" id="MobiDB-lite"/>
    </source>
</evidence>
<name>A0A8J2LSA1_9BILA</name>
<dbReference type="Proteomes" id="UP000746747">
    <property type="component" value="Unassembled WGS sequence"/>
</dbReference>
<gene>
    <name evidence="2" type="ORF">CJOHNSTONI_LOCUS2620</name>
</gene>
<feature type="region of interest" description="Disordered" evidence="1">
    <location>
        <begin position="60"/>
        <end position="97"/>
    </location>
</feature>
<evidence type="ECO:0000313" key="3">
    <source>
        <dbReference type="Proteomes" id="UP000746747"/>
    </source>
</evidence>
<protein>
    <submittedName>
        <fullName evidence="2">Uncharacterized protein</fullName>
    </submittedName>
</protein>
<dbReference type="EMBL" id="CAKAEH010000943">
    <property type="protein sequence ID" value="CAG9532302.1"/>
    <property type="molecule type" value="Genomic_DNA"/>
</dbReference>
<dbReference type="OrthoDB" id="5919013at2759"/>
<organism evidence="2 3">
    <name type="scientific">Cercopithifilaria johnstoni</name>
    <dbReference type="NCBI Taxonomy" id="2874296"/>
    <lineage>
        <taxon>Eukaryota</taxon>
        <taxon>Metazoa</taxon>
        <taxon>Ecdysozoa</taxon>
        <taxon>Nematoda</taxon>
        <taxon>Chromadorea</taxon>
        <taxon>Rhabditida</taxon>
        <taxon>Spirurina</taxon>
        <taxon>Spiruromorpha</taxon>
        <taxon>Filarioidea</taxon>
        <taxon>Onchocercidae</taxon>
        <taxon>Cercopithifilaria</taxon>
    </lineage>
</organism>
<accession>A0A8J2LSA1</accession>
<keyword evidence="3" id="KW-1185">Reference proteome</keyword>
<evidence type="ECO:0000313" key="2">
    <source>
        <dbReference type="EMBL" id="CAG9532302.1"/>
    </source>
</evidence>
<reference evidence="2" key="1">
    <citation type="submission" date="2021-09" db="EMBL/GenBank/DDBJ databases">
        <authorList>
            <consortium name="Pathogen Informatics"/>
        </authorList>
    </citation>
    <scope>NUCLEOTIDE SEQUENCE</scope>
</reference>